<reference evidence="3 4" key="3">
    <citation type="journal article" date="2008" name="BMC Genomics">
        <title>The genome of the versatile nitrogen fixer Azorhizobium caulinodans ORS571.</title>
        <authorList>
            <person name="Lee KB."/>
            <person name="Backer P.D."/>
            <person name="Aono T."/>
            <person name="Liu CT."/>
            <person name="Suzuki S."/>
            <person name="Suzuki T."/>
            <person name="Kaneko T."/>
            <person name="Yamada M."/>
            <person name="Tabata S."/>
            <person name="Kupfer D.M."/>
            <person name="Najar F.Z."/>
            <person name="Wiley G.B."/>
            <person name="Roe B."/>
            <person name="Binnewies T.T."/>
            <person name="Ussery D.W."/>
            <person name="D'Haeze W."/>
            <person name="Herder J.D."/>
            <person name="Gevers D."/>
            <person name="Vereecke D."/>
            <person name="Holsters M."/>
            <person name="Oyaizu H."/>
        </authorList>
    </citation>
    <scope>NUCLEOTIDE SEQUENCE [LARGE SCALE GENOMIC DNA]</scope>
    <source>
        <strain evidence="4">ATCC 43989 / DSM 5975 / JCM 20966 / LMG 6465 / NBRC 14845 / NCIMB 13405 / ORS 571</strain>
    </source>
</reference>
<dbReference type="EMBL" id="AP009384">
    <property type="protein sequence ID" value="BAF88392.1"/>
    <property type="molecule type" value="Genomic_DNA"/>
</dbReference>
<dbReference type="PROSITE" id="PS50110">
    <property type="entry name" value="RESPONSE_REGULATORY"/>
    <property type="match status" value="1"/>
</dbReference>
<dbReference type="KEGG" id="azc:AZC_2394"/>
<dbReference type="InterPro" id="IPR011006">
    <property type="entry name" value="CheY-like_superfamily"/>
</dbReference>
<organism evidence="3 4">
    <name type="scientific">Azorhizobium caulinodans (strain ATCC 43989 / DSM 5975 / JCM 20966 / LMG 6465 / NBRC 14845 / NCIMB 13405 / ORS 571)</name>
    <dbReference type="NCBI Taxonomy" id="438753"/>
    <lineage>
        <taxon>Bacteria</taxon>
        <taxon>Pseudomonadati</taxon>
        <taxon>Pseudomonadota</taxon>
        <taxon>Alphaproteobacteria</taxon>
        <taxon>Hyphomicrobiales</taxon>
        <taxon>Xanthobacteraceae</taxon>
        <taxon>Azorhizobium</taxon>
    </lineage>
</organism>
<protein>
    <submittedName>
        <fullName evidence="3">Response regulator receiver</fullName>
    </submittedName>
</protein>
<dbReference type="STRING" id="438753.AZC_2394"/>
<dbReference type="SMART" id="SM00448">
    <property type="entry name" value="REC"/>
    <property type="match status" value="1"/>
</dbReference>
<proteinExistence type="predicted"/>
<dbReference type="Gene3D" id="3.40.50.2300">
    <property type="match status" value="1"/>
</dbReference>
<feature type="domain" description="Response regulatory" evidence="2">
    <location>
        <begin position="44"/>
        <end position="155"/>
    </location>
</feature>
<keyword evidence="1" id="KW-0597">Phosphoprotein</keyword>
<keyword evidence="4" id="KW-1185">Reference proteome</keyword>
<reference evidence="3 4" key="6">
    <citation type="journal article" date="2011" name="Appl. Environ. Microbiol.">
        <title>Involvement of the azorhizobial chromosome partition gene (parA) in the onset of bacteroid differentiation during Sesbania rostrata stem nodule development.</title>
        <authorList>
            <person name="Liu CT."/>
            <person name="Lee KB."/>
            <person name="Wang YS."/>
            <person name="Peng MH."/>
            <person name="Lee KT."/>
            <person name="Suzuki S."/>
            <person name="Suzuki T."/>
            <person name="Oyaizu H."/>
        </authorList>
    </citation>
    <scope>NUCLEOTIDE SEQUENCE [LARGE SCALE GENOMIC DNA]</scope>
    <source>
        <strain evidence="4">ATCC 43989 / DSM 5975 / JCM 20966 / LMG 6465 / NBRC 14845 / NCIMB 13405 / ORS 571</strain>
    </source>
</reference>
<accession>A8I6D5</accession>
<reference evidence="3 4" key="5">
    <citation type="journal article" date="2010" name="Appl. Environ. Microbiol.">
        <title>phrR-like gene praR of Azorhizobium caulinodans ORS571 is essential for symbiosis with Sesbania rostrata and is involved in expression of reb genes.</title>
        <authorList>
            <person name="Akiba N."/>
            <person name="Aono T."/>
            <person name="Toyazaki H."/>
            <person name="Sato S."/>
            <person name="Oyaizu H."/>
        </authorList>
    </citation>
    <scope>NUCLEOTIDE SEQUENCE [LARGE SCALE GENOMIC DNA]</scope>
    <source>
        <strain evidence="4">ATCC 43989 / DSM 5975 / JCM 20966 / LMG 6465 / NBRC 14845 / NCIMB 13405 / ORS 571</strain>
    </source>
</reference>
<feature type="modified residue" description="4-aspartylphosphate" evidence="1">
    <location>
        <position position="94"/>
    </location>
</feature>
<dbReference type="HOGENOM" id="CLU_1529547_0_0_5"/>
<reference evidence="3 4" key="1">
    <citation type="journal article" date="2007" name="Appl. Environ. Microbiol.">
        <title>Rhizobial factors required for stem nodule maturation and maintenance in Sesbania rostrata-Azorhizobium caulinodans ORS571 symbiosis.</title>
        <authorList>
            <person name="Suzuki S."/>
            <person name="Aono T."/>
            <person name="Lee KB."/>
            <person name="Suzuki T."/>
            <person name="Liu CT."/>
            <person name="Miwa H."/>
            <person name="Wakao S."/>
            <person name="Iki T."/>
            <person name="Oyaizu H."/>
        </authorList>
    </citation>
    <scope>NUCLEOTIDE SEQUENCE [LARGE SCALE GENOMIC DNA]</scope>
    <source>
        <strain evidence="4">ATCC 43989 / DSM 5975 / JCM 20966 / LMG 6465 / NBRC 14845 / NCIMB 13405 / ORS 571</strain>
    </source>
</reference>
<evidence type="ECO:0000313" key="3">
    <source>
        <dbReference type="EMBL" id="BAF88392.1"/>
    </source>
</evidence>
<dbReference type="SUPFAM" id="SSF52172">
    <property type="entry name" value="CheY-like"/>
    <property type="match status" value="1"/>
</dbReference>
<evidence type="ECO:0000259" key="2">
    <source>
        <dbReference type="PROSITE" id="PS50110"/>
    </source>
</evidence>
<dbReference type="InterPro" id="IPR001789">
    <property type="entry name" value="Sig_transdc_resp-reg_receiver"/>
</dbReference>
<evidence type="ECO:0000313" key="4">
    <source>
        <dbReference type="Proteomes" id="UP000000270"/>
    </source>
</evidence>
<dbReference type="GO" id="GO:0000160">
    <property type="term" value="P:phosphorelay signal transduction system"/>
    <property type="evidence" value="ECO:0007669"/>
    <property type="project" value="InterPro"/>
</dbReference>
<reference evidence="4" key="2">
    <citation type="submission" date="2007-04" db="EMBL/GenBank/DDBJ databases">
        <title>Complete genome sequence of the nitrogen-fixing bacterium Azorhizobium caulinodans ORS571.</title>
        <authorList>
            <person name="Lee K.B."/>
            <person name="Backer P.D."/>
            <person name="Aono T."/>
            <person name="Liu C.T."/>
            <person name="Suzuki S."/>
            <person name="Suzuki T."/>
            <person name="Kaneko T."/>
            <person name="Yamada M."/>
            <person name="Tabata S."/>
            <person name="Kupfer D.M."/>
            <person name="Najar F.Z."/>
            <person name="Wiley G.B."/>
            <person name="Roe B."/>
            <person name="Binnewies T."/>
            <person name="Ussery D."/>
            <person name="Vereecke D."/>
            <person name="Gevers D."/>
            <person name="Holsters M."/>
            <person name="Oyaizu H."/>
        </authorList>
    </citation>
    <scope>NUCLEOTIDE SEQUENCE [LARGE SCALE GENOMIC DNA]</scope>
    <source>
        <strain evidence="4">ATCC 43989 / DSM 5975 / JCM 20966 / LMG 6465 / NBRC 14845 / NCIMB 13405 / ORS 571</strain>
    </source>
</reference>
<dbReference type="AlphaFoldDB" id="A8I6D5"/>
<dbReference type="eggNOG" id="COG0784">
    <property type="taxonomic scope" value="Bacteria"/>
</dbReference>
<reference evidence="3 4" key="4">
    <citation type="journal article" date="2009" name="Appl. Environ. Microbiol.">
        <title>Comparative genome-wide transcriptional profiling of Azorhizobium caulinodans ORS571 grown under free-living and symbiotic conditions.</title>
        <authorList>
            <person name="Tsukada S."/>
            <person name="Aono T."/>
            <person name="Akiba N."/>
            <person name="Lee KB."/>
            <person name="Liu CT."/>
            <person name="Toyazaki H."/>
            <person name="Oyaizu H."/>
        </authorList>
    </citation>
    <scope>NUCLEOTIDE SEQUENCE [LARGE SCALE GENOMIC DNA]</scope>
    <source>
        <strain evidence="4">ATCC 43989 / DSM 5975 / JCM 20966 / LMG 6465 / NBRC 14845 / NCIMB 13405 / ORS 571</strain>
    </source>
</reference>
<evidence type="ECO:0000256" key="1">
    <source>
        <dbReference type="PROSITE-ProRule" id="PRU00169"/>
    </source>
</evidence>
<gene>
    <name evidence="3" type="ordered locus">AZC_2394</name>
</gene>
<name>A8I6D5_AZOC5</name>
<sequence>MLQLGGMTLPRSMQGGKWNRVSSFPVATPAGEEGGSVMSVSGKRILVVEDEFLVALGLQDNLRVLGYETVGPATTLAMAVQAAEREPLDAAILDINLKGEVVFPAAEILSDRGIPLIFCSDYIGVSRVPDRFADAVRVPKPYTIASMAAALREIFDGDDDAGPDRHSDNDQSMSF</sequence>
<dbReference type="Proteomes" id="UP000000270">
    <property type="component" value="Chromosome"/>
</dbReference>